<evidence type="ECO:0000313" key="2">
    <source>
        <dbReference type="Proteomes" id="UP000005139"/>
    </source>
</evidence>
<comment type="caution">
    <text evidence="1">The sequence shown here is derived from an EMBL/GenBank/DDBJ whole genome shotgun (WGS) entry which is preliminary data.</text>
</comment>
<dbReference type="InterPro" id="IPR022148">
    <property type="entry name" value="CopG_antitoxin"/>
</dbReference>
<accession>A1HU13</accession>
<dbReference type="Proteomes" id="UP000005139">
    <property type="component" value="Unassembled WGS sequence"/>
</dbReference>
<organism evidence="1 2">
    <name type="scientific">Thermosinus carboxydivorans Nor1</name>
    <dbReference type="NCBI Taxonomy" id="401526"/>
    <lineage>
        <taxon>Bacteria</taxon>
        <taxon>Bacillati</taxon>
        <taxon>Bacillota</taxon>
        <taxon>Negativicutes</taxon>
        <taxon>Selenomonadales</taxon>
        <taxon>Sporomusaceae</taxon>
        <taxon>Thermosinus</taxon>
    </lineage>
</organism>
<keyword evidence="2" id="KW-1185">Reference proteome</keyword>
<proteinExistence type="predicted"/>
<dbReference type="AlphaFoldDB" id="A1HU13"/>
<evidence type="ECO:0000313" key="1">
    <source>
        <dbReference type="EMBL" id="EAX46487.1"/>
    </source>
</evidence>
<dbReference type="EMBL" id="AAWL01000031">
    <property type="protein sequence ID" value="EAX46487.1"/>
    <property type="molecule type" value="Genomic_DNA"/>
</dbReference>
<sequence length="102" mass="12035">MTKKLPEFKNREEEVEFWGSVNSLDYIDDTEEVHVTLDPELHKKMRPVTIRLKNTQIDALKAIAARKEIPYQTMVRSWIAEKLQEELGIKSTRKRLPTNKKI</sequence>
<reference evidence="1 2" key="2">
    <citation type="submission" date="2007-01" db="EMBL/GenBank/DDBJ databases">
        <title>Sequencing of the draft genome and assembly of Thermosinus carboxydivorans Nor1.</title>
        <authorList>
            <consortium name="US DOE Joint Genome Institute (JGI-PGF)"/>
            <person name="Copeland A."/>
            <person name="Lucas S."/>
            <person name="Lapidus A."/>
            <person name="Barry K."/>
            <person name="Glavina del Rio T."/>
            <person name="Dalin E."/>
            <person name="Tice H."/>
            <person name="Bruce D."/>
            <person name="Pitluck S."/>
            <person name="Richardson P."/>
        </authorList>
    </citation>
    <scope>NUCLEOTIDE SEQUENCE [LARGE SCALE GENOMIC DNA]</scope>
    <source>
        <strain evidence="1 2">Nor1</strain>
    </source>
</reference>
<gene>
    <name evidence="1" type="ORF">TcarDRAFT_0243</name>
</gene>
<name>A1HU13_9FIRM</name>
<reference evidence="1 2" key="1">
    <citation type="submission" date="2007-01" db="EMBL/GenBank/DDBJ databases">
        <title>Annotation of the draft genome assembly of Thermosinus carboxydivorans Nor1.</title>
        <authorList>
            <consortium name="US DOE Joint Genome Institute (JGI-ORNL)"/>
            <person name="Larimer F."/>
            <person name="Land M."/>
            <person name="Hauser L."/>
        </authorList>
    </citation>
    <scope>NUCLEOTIDE SEQUENCE [LARGE SCALE GENOMIC DNA]</scope>
    <source>
        <strain evidence="1 2">Nor1</strain>
    </source>
</reference>
<dbReference type="eggNOG" id="COG5304">
    <property type="taxonomic scope" value="Bacteria"/>
</dbReference>
<dbReference type="RefSeq" id="WP_007290517.1">
    <property type="nucleotide sequence ID" value="NZ_AAWL01000031.1"/>
</dbReference>
<dbReference type="OrthoDB" id="5297245at2"/>
<dbReference type="Pfam" id="PF12441">
    <property type="entry name" value="CopG_antitoxin"/>
    <property type="match status" value="1"/>
</dbReference>
<protein>
    <submittedName>
        <fullName evidence="1">Uncharacterized protein</fullName>
    </submittedName>
</protein>